<dbReference type="AlphaFoldDB" id="A0A139A9G8"/>
<protein>
    <submittedName>
        <fullName evidence="1">Uncharacterized protein</fullName>
    </submittedName>
</protein>
<proteinExistence type="predicted"/>
<dbReference type="EMBL" id="KQ965782">
    <property type="protein sequence ID" value="KXS13043.1"/>
    <property type="molecule type" value="Genomic_DNA"/>
</dbReference>
<accession>A0A139A9G8</accession>
<sequence>MNTVIETVTNLIAESDIPIVSAGAKVVDVVYNHAETWKENGETAKELQDRCRALVEAIQNSDDAEEPGHIKDLLER</sequence>
<name>A0A139A9G8_GONPJ</name>
<reference evidence="1 2" key="1">
    <citation type="journal article" date="2015" name="Genome Biol. Evol.">
        <title>Phylogenomic analyses indicate that early fungi evolved digesting cell walls of algal ancestors of land plants.</title>
        <authorList>
            <person name="Chang Y."/>
            <person name="Wang S."/>
            <person name="Sekimoto S."/>
            <person name="Aerts A.L."/>
            <person name="Choi C."/>
            <person name="Clum A."/>
            <person name="LaButti K.M."/>
            <person name="Lindquist E.A."/>
            <person name="Yee Ngan C."/>
            <person name="Ohm R.A."/>
            <person name="Salamov A.A."/>
            <person name="Grigoriev I.V."/>
            <person name="Spatafora J.W."/>
            <person name="Berbee M.L."/>
        </authorList>
    </citation>
    <scope>NUCLEOTIDE SEQUENCE [LARGE SCALE GENOMIC DNA]</scope>
    <source>
        <strain evidence="1 2">JEL478</strain>
    </source>
</reference>
<keyword evidence="2" id="KW-1185">Reference proteome</keyword>
<dbReference type="Proteomes" id="UP000070544">
    <property type="component" value="Unassembled WGS sequence"/>
</dbReference>
<gene>
    <name evidence="1" type="ORF">M427DRAFT_58956</name>
</gene>
<evidence type="ECO:0000313" key="1">
    <source>
        <dbReference type="EMBL" id="KXS13043.1"/>
    </source>
</evidence>
<organism evidence="1 2">
    <name type="scientific">Gonapodya prolifera (strain JEL478)</name>
    <name type="common">Monoblepharis prolifera</name>
    <dbReference type="NCBI Taxonomy" id="1344416"/>
    <lineage>
        <taxon>Eukaryota</taxon>
        <taxon>Fungi</taxon>
        <taxon>Fungi incertae sedis</taxon>
        <taxon>Chytridiomycota</taxon>
        <taxon>Chytridiomycota incertae sedis</taxon>
        <taxon>Monoblepharidomycetes</taxon>
        <taxon>Monoblepharidales</taxon>
        <taxon>Gonapodyaceae</taxon>
        <taxon>Gonapodya</taxon>
    </lineage>
</organism>
<evidence type="ECO:0000313" key="2">
    <source>
        <dbReference type="Proteomes" id="UP000070544"/>
    </source>
</evidence>